<dbReference type="Gene3D" id="2.30.40.10">
    <property type="entry name" value="Urease, subunit C, domain 1"/>
    <property type="match status" value="1"/>
</dbReference>
<dbReference type="EMBL" id="PZJX01000053">
    <property type="protein sequence ID" value="PTE07016.1"/>
    <property type="molecule type" value="Genomic_DNA"/>
</dbReference>
<dbReference type="OrthoDB" id="9775759at2"/>
<dbReference type="GO" id="GO:0046872">
    <property type="term" value="F:metal ion binding"/>
    <property type="evidence" value="ECO:0007669"/>
    <property type="project" value="UniProtKB-KW"/>
</dbReference>
<proteinExistence type="inferred from homology"/>
<dbReference type="PANTHER" id="PTHR43668">
    <property type="entry name" value="ALLANTOINASE"/>
    <property type="match status" value="1"/>
</dbReference>
<dbReference type="GO" id="GO:0006145">
    <property type="term" value="P:purine nucleobase catabolic process"/>
    <property type="evidence" value="ECO:0007669"/>
    <property type="project" value="TreeGrafter"/>
</dbReference>
<dbReference type="SUPFAM" id="SSF51556">
    <property type="entry name" value="Metallo-dependent hydrolases"/>
    <property type="match status" value="1"/>
</dbReference>
<reference evidence="7 8" key="1">
    <citation type="submission" date="2018-03" db="EMBL/GenBank/DDBJ databases">
        <title>Genome sequence of the symbiotic type strain Mesorhizobium helmanticense CSLC115NT isolated from Lotus corniculatus nodules.</title>
        <authorList>
            <person name="Sannazzaro A.I."/>
            <person name="Torres Tejerizo G.A."/>
            <person name="Dip D."/>
            <person name="Caballero M."/>
            <person name="Pistorio M."/>
            <person name="Estrella M.J."/>
        </authorList>
    </citation>
    <scope>NUCLEOTIDE SEQUENCE [LARGE SCALE GENOMIC DNA]</scope>
    <source>
        <strain evidence="7 8">CSLC115N</strain>
    </source>
</reference>
<evidence type="ECO:0000256" key="5">
    <source>
        <dbReference type="ARBA" id="ARBA00022801"/>
    </source>
</evidence>
<name>A0A2T4IMY8_9HYPH</name>
<keyword evidence="5" id="KW-0378">Hydrolase</keyword>
<dbReference type="InterPro" id="IPR011059">
    <property type="entry name" value="Metal-dep_hydrolase_composite"/>
</dbReference>
<evidence type="ECO:0000313" key="7">
    <source>
        <dbReference type="EMBL" id="PTE07016.1"/>
    </source>
</evidence>
<dbReference type="InterPro" id="IPR006680">
    <property type="entry name" value="Amidohydro-rel"/>
</dbReference>
<keyword evidence="8" id="KW-1185">Reference proteome</keyword>
<comment type="cofactor">
    <cofactor evidence="1">
        <name>Zn(2+)</name>
        <dbReference type="ChEBI" id="CHEBI:29105"/>
    </cofactor>
</comment>
<dbReference type="InterPro" id="IPR002195">
    <property type="entry name" value="Dihydroorotase_CS"/>
</dbReference>
<comment type="similarity">
    <text evidence="3">Belongs to the metallo-dependent hydrolases superfamily. DHOase family. Class I DHOase subfamily.</text>
</comment>
<evidence type="ECO:0000313" key="8">
    <source>
        <dbReference type="Proteomes" id="UP000240259"/>
    </source>
</evidence>
<dbReference type="AlphaFoldDB" id="A0A2T4IMY8"/>
<dbReference type="InterPro" id="IPR032466">
    <property type="entry name" value="Metal_Hydrolase"/>
</dbReference>
<evidence type="ECO:0000256" key="2">
    <source>
        <dbReference type="ARBA" id="ARBA00002368"/>
    </source>
</evidence>
<comment type="function">
    <text evidence="2">Catalyzes the reversible cyclization of carbamoyl aspartate to dihydroorotate.</text>
</comment>
<dbReference type="GO" id="GO:0005737">
    <property type="term" value="C:cytoplasm"/>
    <property type="evidence" value="ECO:0007669"/>
    <property type="project" value="TreeGrafter"/>
</dbReference>
<dbReference type="Proteomes" id="UP000240259">
    <property type="component" value="Unassembled WGS sequence"/>
</dbReference>
<feature type="domain" description="Amidohydrolase-related" evidence="6">
    <location>
        <begin position="51"/>
        <end position="424"/>
    </location>
</feature>
<dbReference type="InterPro" id="IPR050138">
    <property type="entry name" value="DHOase/Allantoinase_Hydrolase"/>
</dbReference>
<protein>
    <submittedName>
        <fullName evidence="7">Dihydroorotase</fullName>
    </submittedName>
</protein>
<accession>A0A2T4IMY8</accession>
<dbReference type="SUPFAM" id="SSF51338">
    <property type="entry name" value="Composite domain of metallo-dependent hydrolases"/>
    <property type="match status" value="1"/>
</dbReference>
<evidence type="ECO:0000256" key="1">
    <source>
        <dbReference type="ARBA" id="ARBA00001947"/>
    </source>
</evidence>
<dbReference type="Pfam" id="PF01979">
    <property type="entry name" value="Amidohydro_1"/>
    <property type="match status" value="1"/>
</dbReference>
<dbReference type="RefSeq" id="WP_107652403.1">
    <property type="nucleotide sequence ID" value="NZ_PZJX01000053.1"/>
</dbReference>
<gene>
    <name evidence="7" type="ORF">C9427_28790</name>
</gene>
<dbReference type="Gene3D" id="3.20.20.140">
    <property type="entry name" value="Metal-dependent hydrolases"/>
    <property type="match status" value="1"/>
</dbReference>
<evidence type="ECO:0000256" key="4">
    <source>
        <dbReference type="ARBA" id="ARBA00022723"/>
    </source>
</evidence>
<sequence>MFETLIRGATIVNAEGFERRDIGIIGGRIAALVAPGETASARTVVDAAGAYLLPGLVDAHAHLREPGLTHKEDFSSGTHAAALGGVTTVLDMPTDEPWTATAEQLADKMAMAEGRIHVDVGLQTVVSRDLLLIPRLLDLAPVSFELFTADVPDDFLFATLDAVAEALRAFAGTDTLIGISPGDQSILTGSTMRDHSGTIAAFQASRTPLAEANGIARALTAAASAETRIHVRQINSELGIETWSRLCGMADASVETTPQNLFFSASDYEMQGANLKASPPLRSPHDVDALRAALRAGLIDIVATDHAPHAPTEKAAPYAAFADIPGGMPGLQTLLQAMLKLVDDGLIDLSDLVRLCAGNPAERFGLGRRKGRIAAGYDADILILDPRQSSTIANADQVSRAGYTPFDGWTVQARLTSVFLRGREIAREGKLIGPKIGTIVTRES</sequence>
<dbReference type="PANTHER" id="PTHR43668:SF2">
    <property type="entry name" value="ALLANTOINASE"/>
    <property type="match status" value="1"/>
</dbReference>
<comment type="caution">
    <text evidence="7">The sequence shown here is derived from an EMBL/GenBank/DDBJ whole genome shotgun (WGS) entry which is preliminary data.</text>
</comment>
<dbReference type="PROSITE" id="PS00483">
    <property type="entry name" value="DIHYDROOROTASE_2"/>
    <property type="match status" value="1"/>
</dbReference>
<dbReference type="PROSITE" id="PS00482">
    <property type="entry name" value="DIHYDROOROTASE_1"/>
    <property type="match status" value="1"/>
</dbReference>
<evidence type="ECO:0000259" key="6">
    <source>
        <dbReference type="Pfam" id="PF01979"/>
    </source>
</evidence>
<organism evidence="7 8">
    <name type="scientific">Mesorhizobium helmanticense</name>
    <dbReference type="NCBI Taxonomy" id="1776423"/>
    <lineage>
        <taxon>Bacteria</taxon>
        <taxon>Pseudomonadati</taxon>
        <taxon>Pseudomonadota</taxon>
        <taxon>Alphaproteobacteria</taxon>
        <taxon>Hyphomicrobiales</taxon>
        <taxon>Phyllobacteriaceae</taxon>
        <taxon>Mesorhizobium</taxon>
    </lineage>
</organism>
<keyword evidence="4" id="KW-0479">Metal-binding</keyword>
<evidence type="ECO:0000256" key="3">
    <source>
        <dbReference type="ARBA" id="ARBA00010286"/>
    </source>
</evidence>
<dbReference type="GO" id="GO:0004038">
    <property type="term" value="F:allantoinase activity"/>
    <property type="evidence" value="ECO:0007669"/>
    <property type="project" value="TreeGrafter"/>
</dbReference>